<dbReference type="InterPro" id="IPR040824">
    <property type="entry name" value="LPD3"/>
</dbReference>
<dbReference type="InterPro" id="IPR041140">
    <property type="entry name" value="DarA_N"/>
</dbReference>
<feature type="domain" description="Defence against restriction A N-terminal" evidence="2">
    <location>
        <begin position="199"/>
        <end position="320"/>
    </location>
</feature>
<accession>N8Y0A1</accession>
<dbReference type="InterPro" id="IPR041501">
    <property type="entry name" value="DarA_C"/>
</dbReference>
<dbReference type="Pfam" id="PF18789">
    <property type="entry name" value="DarA_C"/>
    <property type="match status" value="1"/>
</dbReference>
<feature type="domain" description="Defence against restriction A C-terminal" evidence="3">
    <location>
        <begin position="1156"/>
        <end position="1215"/>
    </location>
</feature>
<feature type="region of interest" description="Disordered" evidence="1">
    <location>
        <begin position="729"/>
        <end position="749"/>
    </location>
</feature>
<evidence type="ECO:0008006" key="7">
    <source>
        <dbReference type="Google" id="ProtNLM"/>
    </source>
</evidence>
<feature type="domain" description="Large polyvalent protein-associated" evidence="4">
    <location>
        <begin position="870"/>
        <end position="981"/>
    </location>
</feature>
<comment type="caution">
    <text evidence="5">The sequence shown here is derived from an EMBL/GenBank/DDBJ whole genome shotgun (WGS) entry which is preliminary data.</text>
</comment>
<reference evidence="5 6" key="1">
    <citation type="submission" date="2013-02" db="EMBL/GenBank/DDBJ databases">
        <title>The Genome Sequence of Acinetobacter schindleri NIPH 900.</title>
        <authorList>
            <consortium name="The Broad Institute Genome Sequencing Platform"/>
            <consortium name="The Broad Institute Genome Sequencing Center for Infectious Disease"/>
            <person name="Cerqueira G."/>
            <person name="Feldgarden M."/>
            <person name="Courvalin P."/>
            <person name="Perichon B."/>
            <person name="Grillot-Courvalin C."/>
            <person name="Clermont D."/>
            <person name="Rocha E."/>
            <person name="Yoon E.-J."/>
            <person name="Nemec A."/>
            <person name="Walker B."/>
            <person name="Young S.K."/>
            <person name="Zeng Q."/>
            <person name="Gargeya S."/>
            <person name="Fitzgerald M."/>
            <person name="Haas B."/>
            <person name="Abouelleil A."/>
            <person name="Alvarado L."/>
            <person name="Arachchi H.M."/>
            <person name="Berlin A.M."/>
            <person name="Chapman S.B."/>
            <person name="Dewar J."/>
            <person name="Goldberg J."/>
            <person name="Griggs A."/>
            <person name="Gujja S."/>
            <person name="Hansen M."/>
            <person name="Howarth C."/>
            <person name="Imamovic A."/>
            <person name="Larimer J."/>
            <person name="McCowan C."/>
            <person name="Murphy C."/>
            <person name="Neiman D."/>
            <person name="Pearson M."/>
            <person name="Priest M."/>
            <person name="Roberts A."/>
            <person name="Saif S."/>
            <person name="Shea T."/>
            <person name="Sisk P."/>
            <person name="Sykes S."/>
            <person name="Wortman J."/>
            <person name="Nusbaum C."/>
            <person name="Birren B."/>
        </authorList>
    </citation>
    <scope>NUCLEOTIDE SEQUENCE [LARGE SCALE GENOMIC DNA]</scope>
    <source>
        <strain evidence="5 6">NIPH 900</strain>
    </source>
</reference>
<dbReference type="Proteomes" id="UP000018438">
    <property type="component" value="Unassembled WGS sequence"/>
</dbReference>
<evidence type="ECO:0000313" key="6">
    <source>
        <dbReference type="Proteomes" id="UP000018438"/>
    </source>
</evidence>
<evidence type="ECO:0000259" key="2">
    <source>
        <dbReference type="Pfam" id="PF18788"/>
    </source>
</evidence>
<sequence length="1389" mass="153975">MSDNPLFKVIFPTGQMVQIIKPNAQAMLDSCEVNIGQLCGKSRTIPAILCDGANEFDPWKLMNIVDSNGMLLDHIGIKGAVSENQAIRLCQKYFPAMENSQVRNTVDMTENAVKTFLDGAPIPSGTPYVLASDAMMLDSLGTVKSVQWDEGRLASHGGSMGQLMYDMARCDVSGELTEQMTPRDVVALLIDESCEFGGMMDAMIIKNRQLDQVIQKMAEALKAFDHEEFFVKDVTPIEPFKRNGVVNVGAIFTMSDTQTITVLFNNPDTTPAKLSADDVLTSWKWLLNKRDVTAVLQPRSVDAKKYPLIAQRMTSLLAKNHERFKRAQAARLKDELVLSGLVDQVEAGQLELRTLDSQIGEVQQQIDGIATRKQKTTEIGKIGEDGEAKSNIDALGQDICPFTVEQVCASVTNLGKQDAKSDGTAYKGARKDRDDAYNDKIKASPDMLHQIYTLYRDNPDSAPMHITALMALEKTTDYPVLLVFNVLKNLDIAKGFSDAAQEMVEAKQDQDAITARYNIHDNGKKSGSLRITARDDSYEAQLNIAGVGGEFEGNIEQIKSWLTVRLQSLGESMQGDSLSWGQTAKKLIKVSGTDYLDLENASNEQSVQMNNSDPYENASMMDLSKGIVKELVALGWEKSGSTAIKTVVLNGNEVKLKFQFTPHTAGEEIFISRDDGGESIAHFTLPEMSENGVKDRAAEMNASVEQFVQMNNESHSNQQQQKEIELARVSDRKDLAEDDPTLEDDFDPTTSEGYALIMDDQEKLTDFQDHLDSFFQGRGIDVRNNLRGLDWDGERFKELSKDGHTLKMDFKVAGAGRNIVGITYSVTGTEFSYRDDLTRSVEQLANDINDAIPGKQVPIVEGDEFGEFTDNAELRKAVKQALEDMIGQAFPCPALGKEVAVRKSGVKKIISKSGDVRKLKAIAALKELFSIAELVESKQPYLKEESNIVAYHILGAPLQLENESVNVRFVIREDDKGQYHYDHTITKAEAQNAKSPLLDGLHAATLPKSGANQDDLEKLTRNAGCQLDSSIENDQINVNMMLDSAAENLVLNMFIVDVEEKAAEVTPEPPKTGVVFKKEAEAIWRSIDYSVTDFHGHTSDEFKRARVKDRLEPKIAEAEALLPRRFRDEFQRTMVEKSIENAKKMIARWERVNNPQQYRYALVRRAAGPGSTPSEGFIGTEPGDSSIQAYARHGVAVYDRMLTDAELEQYEMKVIPTEAELVAVVTKLAIELSTHKFAPKYFEKIKNGQGGTLELMITKLRNEFYPNVLFSQPQKLLFDVTATFMQVMSNDIDPVPAAPEEPEATEVVPEVPEVAEAAPAAPEEPENEVPEMSEERQFLEGIIAGTVDMSAPDFGDKLVAMAENLDPELETLFEQAGDAYAEYAISLEI</sequence>
<dbReference type="RefSeq" id="WP_004811550.1">
    <property type="nucleotide sequence ID" value="NZ_KB849446.1"/>
</dbReference>
<evidence type="ECO:0000313" key="5">
    <source>
        <dbReference type="EMBL" id="ENV14759.1"/>
    </source>
</evidence>
<dbReference type="EMBL" id="APPI01000003">
    <property type="protein sequence ID" value="ENV14759.1"/>
    <property type="molecule type" value="Genomic_DNA"/>
</dbReference>
<feature type="compositionally biased region" description="Acidic residues" evidence="1">
    <location>
        <begin position="736"/>
        <end position="747"/>
    </location>
</feature>
<evidence type="ECO:0000259" key="3">
    <source>
        <dbReference type="Pfam" id="PF18789"/>
    </source>
</evidence>
<dbReference type="PATRIC" id="fig|1217675.3.peg.99"/>
<organism evidence="5 6">
    <name type="scientific">Acinetobacter schindleri NIPH 900</name>
    <dbReference type="NCBI Taxonomy" id="1217675"/>
    <lineage>
        <taxon>Bacteria</taxon>
        <taxon>Pseudomonadati</taxon>
        <taxon>Pseudomonadota</taxon>
        <taxon>Gammaproteobacteria</taxon>
        <taxon>Moraxellales</taxon>
        <taxon>Moraxellaceae</taxon>
        <taxon>Acinetobacter</taxon>
    </lineage>
</organism>
<dbReference type="HOGENOM" id="CLU_255043_0_0_6"/>
<protein>
    <recommendedName>
        <fullName evidence="7">Defence against restriction A N-terminal domain-containing protein</fullName>
    </recommendedName>
</protein>
<name>N8Y0A1_9GAMM</name>
<evidence type="ECO:0000256" key="1">
    <source>
        <dbReference type="SAM" id="MobiDB-lite"/>
    </source>
</evidence>
<gene>
    <name evidence="5" type="ORF">F965_00105</name>
</gene>
<proteinExistence type="predicted"/>
<evidence type="ECO:0000259" key="4">
    <source>
        <dbReference type="Pfam" id="PF18798"/>
    </source>
</evidence>
<keyword evidence="6" id="KW-1185">Reference proteome</keyword>
<dbReference type="Pfam" id="PF18788">
    <property type="entry name" value="DarA_N"/>
    <property type="match status" value="1"/>
</dbReference>
<dbReference type="Pfam" id="PF18798">
    <property type="entry name" value="LPD3"/>
    <property type="match status" value="1"/>
</dbReference>